<feature type="chain" id="PRO_5030760382" description="Right handed beta helix domain-containing protein" evidence="1">
    <location>
        <begin position="36"/>
        <end position="422"/>
    </location>
</feature>
<evidence type="ECO:0000256" key="1">
    <source>
        <dbReference type="SAM" id="SignalP"/>
    </source>
</evidence>
<evidence type="ECO:0000313" key="5">
    <source>
        <dbReference type="Proteomes" id="UP000522688"/>
    </source>
</evidence>
<accession>A0A7W3JGQ3</accession>
<protein>
    <recommendedName>
        <fullName evidence="6">Right handed beta helix domain-containing protein</fullName>
    </recommendedName>
</protein>
<sequence>MRTPPLRRLATVLAAAALVSTVAVVAPVASPPAEAATVATSAYPTGSTSLATPAAGGTTIWVSTSGSDYIDLRYPDGHVEPYKRSYCIGNAAATDWVKSQCPAANASNPVRSVQMAMLLVKPGDVVVLRGGTYEESVSNNSKAATAAKPIVIQNAPGERAVIAGRFVFTGADHWTVWGLRFAYNAAKSNTYGLVTFAGGTGWTFRANDVSASRRTANVMVTTKTATGTSTAARVAAAPHDWTIVGNVIHENKGQDALGTDHNLYLLSSIWSTNGLVERNLIWGAPRGSNIKAAGSSDPNESPRDVVIRYNTLIYAGSGITLGLKAEGIVIWRNVIGAPQGEQYNSGGIKTYRIAQPAKNVAKYNYIAGYRYPYYTDPGAGQIAKAENVAVSYALPLTGSVKTDTVRPASSYVDRAYGRNYRL</sequence>
<name>A0A7W3JGQ3_9MICO</name>
<dbReference type="EMBL" id="JACGWW010000001">
    <property type="protein sequence ID" value="MBA8812494.1"/>
    <property type="molecule type" value="Genomic_DNA"/>
</dbReference>
<gene>
    <name evidence="3" type="ORF">FB463_000718</name>
    <name evidence="2" type="ORF">FFA01_00980</name>
</gene>
<evidence type="ECO:0000313" key="2">
    <source>
        <dbReference type="EMBL" id="GEK81789.1"/>
    </source>
</evidence>
<dbReference type="SUPFAM" id="SSF51126">
    <property type="entry name" value="Pectin lyase-like"/>
    <property type="match status" value="1"/>
</dbReference>
<dbReference type="RefSeq" id="WP_146851855.1">
    <property type="nucleotide sequence ID" value="NZ_BAAAHR010000002.1"/>
</dbReference>
<reference evidence="2 4" key="1">
    <citation type="submission" date="2019-07" db="EMBL/GenBank/DDBJ databases">
        <title>Whole genome shotgun sequence of Frigoribacterium faeni NBRC 103066.</title>
        <authorList>
            <person name="Hosoyama A."/>
            <person name="Uohara A."/>
            <person name="Ohji S."/>
            <person name="Ichikawa N."/>
        </authorList>
    </citation>
    <scope>NUCLEOTIDE SEQUENCE [LARGE SCALE GENOMIC DNA]</scope>
    <source>
        <strain evidence="2 4">NBRC 103066</strain>
    </source>
</reference>
<dbReference type="EMBL" id="BJUV01000001">
    <property type="protein sequence ID" value="GEK81789.1"/>
    <property type="molecule type" value="Genomic_DNA"/>
</dbReference>
<comment type="caution">
    <text evidence="3">The sequence shown here is derived from an EMBL/GenBank/DDBJ whole genome shotgun (WGS) entry which is preliminary data.</text>
</comment>
<dbReference type="Proteomes" id="UP000321154">
    <property type="component" value="Unassembled WGS sequence"/>
</dbReference>
<dbReference type="AlphaFoldDB" id="A0A7W3JGQ3"/>
<feature type="signal peptide" evidence="1">
    <location>
        <begin position="1"/>
        <end position="35"/>
    </location>
</feature>
<keyword evidence="4" id="KW-1185">Reference proteome</keyword>
<keyword evidence="1" id="KW-0732">Signal</keyword>
<organism evidence="3 5">
    <name type="scientific">Frigoribacterium faeni</name>
    <dbReference type="NCBI Taxonomy" id="145483"/>
    <lineage>
        <taxon>Bacteria</taxon>
        <taxon>Bacillati</taxon>
        <taxon>Actinomycetota</taxon>
        <taxon>Actinomycetes</taxon>
        <taxon>Micrococcales</taxon>
        <taxon>Microbacteriaceae</taxon>
        <taxon>Frigoribacterium</taxon>
    </lineage>
</organism>
<dbReference type="OrthoDB" id="9762467at2"/>
<dbReference type="InterPro" id="IPR012334">
    <property type="entry name" value="Pectin_lyas_fold"/>
</dbReference>
<evidence type="ECO:0008006" key="6">
    <source>
        <dbReference type="Google" id="ProtNLM"/>
    </source>
</evidence>
<dbReference type="InterPro" id="IPR011050">
    <property type="entry name" value="Pectin_lyase_fold/virulence"/>
</dbReference>
<reference evidence="3 5" key="2">
    <citation type="submission" date="2020-07" db="EMBL/GenBank/DDBJ databases">
        <title>Sequencing the genomes of 1000 actinobacteria strains.</title>
        <authorList>
            <person name="Klenk H.-P."/>
        </authorList>
    </citation>
    <scope>NUCLEOTIDE SEQUENCE [LARGE SCALE GENOMIC DNA]</scope>
    <source>
        <strain evidence="3 5">DSM 10309</strain>
    </source>
</reference>
<dbReference type="Gene3D" id="2.160.20.10">
    <property type="entry name" value="Single-stranded right-handed beta-helix, Pectin lyase-like"/>
    <property type="match status" value="1"/>
</dbReference>
<evidence type="ECO:0000313" key="4">
    <source>
        <dbReference type="Proteomes" id="UP000321154"/>
    </source>
</evidence>
<evidence type="ECO:0000313" key="3">
    <source>
        <dbReference type="EMBL" id="MBA8812494.1"/>
    </source>
</evidence>
<dbReference type="Proteomes" id="UP000522688">
    <property type="component" value="Unassembled WGS sequence"/>
</dbReference>
<proteinExistence type="predicted"/>